<dbReference type="InterPro" id="IPR014710">
    <property type="entry name" value="RmlC-like_jellyroll"/>
</dbReference>
<evidence type="ECO:0000313" key="2">
    <source>
        <dbReference type="EMBL" id="GAA0562940.1"/>
    </source>
</evidence>
<sequence>MNNTAAVAEERIWFLNSLMTVCRSSAAGRDGVSVIEFRAPYGDAPPTHVHHDDDEIFHLIEGRMRFRVGNDEFVLEAGQTAVAPKGIPHAFRVESPEGARGLNMMAGPNFENFIRAMGRPAETAQLPEPSAPTPAEIERLARTAAVYAMKILGPPMS</sequence>
<dbReference type="SUPFAM" id="SSF51182">
    <property type="entry name" value="RmlC-like cupins"/>
    <property type="match status" value="1"/>
</dbReference>
<dbReference type="PANTHER" id="PTHR36440">
    <property type="entry name" value="PUTATIVE (AFU_ORTHOLOGUE AFUA_8G07350)-RELATED"/>
    <property type="match status" value="1"/>
</dbReference>
<dbReference type="InterPro" id="IPR053146">
    <property type="entry name" value="QDO-like"/>
</dbReference>
<feature type="domain" description="Cupin type-2" evidence="1">
    <location>
        <begin position="40"/>
        <end position="102"/>
    </location>
</feature>
<accession>A0ABN1EB73</accession>
<organism evidence="2 3">
    <name type="scientific">Rhizomicrobium electricum</name>
    <dbReference type="NCBI Taxonomy" id="480070"/>
    <lineage>
        <taxon>Bacteria</taxon>
        <taxon>Pseudomonadati</taxon>
        <taxon>Pseudomonadota</taxon>
        <taxon>Alphaproteobacteria</taxon>
        <taxon>Micropepsales</taxon>
        <taxon>Micropepsaceae</taxon>
        <taxon>Rhizomicrobium</taxon>
    </lineage>
</organism>
<gene>
    <name evidence="2" type="ORF">GCM10008942_09220</name>
</gene>
<reference evidence="2 3" key="1">
    <citation type="journal article" date="2019" name="Int. J. Syst. Evol. Microbiol.">
        <title>The Global Catalogue of Microorganisms (GCM) 10K type strain sequencing project: providing services to taxonomists for standard genome sequencing and annotation.</title>
        <authorList>
            <consortium name="The Broad Institute Genomics Platform"/>
            <consortium name="The Broad Institute Genome Sequencing Center for Infectious Disease"/>
            <person name="Wu L."/>
            <person name="Ma J."/>
        </authorList>
    </citation>
    <scope>NUCLEOTIDE SEQUENCE [LARGE SCALE GENOMIC DNA]</scope>
    <source>
        <strain evidence="2 3">JCM 15089</strain>
    </source>
</reference>
<dbReference type="Proteomes" id="UP001499951">
    <property type="component" value="Unassembled WGS sequence"/>
</dbReference>
<proteinExistence type="predicted"/>
<comment type="caution">
    <text evidence="2">The sequence shown here is derived from an EMBL/GenBank/DDBJ whole genome shotgun (WGS) entry which is preliminary data.</text>
</comment>
<dbReference type="InterPro" id="IPR011051">
    <property type="entry name" value="RmlC_Cupin_sf"/>
</dbReference>
<dbReference type="PANTHER" id="PTHR36440:SF1">
    <property type="entry name" value="PUTATIVE (AFU_ORTHOLOGUE AFUA_8G07350)-RELATED"/>
    <property type="match status" value="1"/>
</dbReference>
<dbReference type="RefSeq" id="WP_166932478.1">
    <property type="nucleotide sequence ID" value="NZ_BAAADD010000002.1"/>
</dbReference>
<dbReference type="Pfam" id="PF07883">
    <property type="entry name" value="Cupin_2"/>
    <property type="match status" value="1"/>
</dbReference>
<dbReference type="EMBL" id="BAAADD010000002">
    <property type="protein sequence ID" value="GAA0562940.1"/>
    <property type="molecule type" value="Genomic_DNA"/>
</dbReference>
<evidence type="ECO:0000313" key="3">
    <source>
        <dbReference type="Proteomes" id="UP001499951"/>
    </source>
</evidence>
<dbReference type="InterPro" id="IPR013096">
    <property type="entry name" value="Cupin_2"/>
</dbReference>
<keyword evidence="3" id="KW-1185">Reference proteome</keyword>
<evidence type="ECO:0000259" key="1">
    <source>
        <dbReference type="Pfam" id="PF07883"/>
    </source>
</evidence>
<dbReference type="Gene3D" id="2.60.120.10">
    <property type="entry name" value="Jelly Rolls"/>
    <property type="match status" value="1"/>
</dbReference>
<name>A0ABN1EB73_9PROT</name>
<protein>
    <submittedName>
        <fullName evidence="2">Cupin domain-containing protein</fullName>
    </submittedName>
</protein>